<evidence type="ECO:0000313" key="2">
    <source>
        <dbReference type="EMBL" id="NOL40533.1"/>
    </source>
</evidence>
<dbReference type="RefSeq" id="WP_171673027.1">
    <property type="nucleotide sequence ID" value="NZ_BAAAGT010000002.1"/>
</dbReference>
<name>A0A7Y4NZ67_9ACTN</name>
<dbReference type="Proteomes" id="UP000534306">
    <property type="component" value="Unassembled WGS sequence"/>
</dbReference>
<protein>
    <recommendedName>
        <fullName evidence="5">Phosphodiesterase</fullName>
    </recommendedName>
</protein>
<evidence type="ECO:0000313" key="1">
    <source>
        <dbReference type="EMBL" id="MBB6569633.1"/>
    </source>
</evidence>
<dbReference type="Proteomes" id="UP000553957">
    <property type="component" value="Unassembled WGS sequence"/>
</dbReference>
<dbReference type="EMBL" id="JACHKF010000001">
    <property type="protein sequence ID" value="MBB6569633.1"/>
    <property type="molecule type" value="Genomic_DNA"/>
</dbReference>
<dbReference type="AlphaFoldDB" id="A0A7Y4NZ67"/>
<proteinExistence type="predicted"/>
<reference evidence="1 4" key="2">
    <citation type="submission" date="2020-08" db="EMBL/GenBank/DDBJ databases">
        <title>Sequencing the genomes of 1000 actinobacteria strains.</title>
        <authorList>
            <person name="Klenk H.-P."/>
        </authorList>
    </citation>
    <scope>NUCLEOTIDE SEQUENCE [LARGE SCALE GENOMIC DNA]</scope>
    <source>
        <strain evidence="1 4">DSM 15626</strain>
    </source>
</reference>
<sequence>MERLSRLAGSLIREPFRRLAALRHAAALHPHGLTFKAELVSVAPLPDGRYDAIARLTKGAGTPNGRADVLGLAFRVIRDGRPWDFLMSTAGQGRLTRWLPIPAGDWGGACYGMLSPYERHGRQFWLRATPSASVGHASVDGLERRAPAAFVLATADKSGDWLTIGHLKLLSAMDGTGDRFDPVLNCPPGWSLAPAWLRTIRELAYQGSRRGRGHAPAKGSA</sequence>
<comment type="caution">
    <text evidence="2">The sequence shown here is derived from an EMBL/GenBank/DDBJ whole genome shotgun (WGS) entry which is preliminary data.</text>
</comment>
<accession>A0A7Y4NZ67</accession>
<evidence type="ECO:0008006" key="5">
    <source>
        <dbReference type="Google" id="ProtNLM"/>
    </source>
</evidence>
<dbReference type="EMBL" id="JABJRC010000002">
    <property type="protein sequence ID" value="NOL40533.1"/>
    <property type="molecule type" value="Genomic_DNA"/>
</dbReference>
<evidence type="ECO:0000313" key="4">
    <source>
        <dbReference type="Proteomes" id="UP000553957"/>
    </source>
</evidence>
<gene>
    <name evidence="1" type="ORF">HNR71_005270</name>
    <name evidence="2" type="ORF">HPO96_09780</name>
</gene>
<evidence type="ECO:0000313" key="3">
    <source>
        <dbReference type="Proteomes" id="UP000534306"/>
    </source>
</evidence>
<keyword evidence="3" id="KW-1185">Reference proteome</keyword>
<organism evidence="2 3">
    <name type="scientific">Kribbella sandramycini</name>
    <dbReference type="NCBI Taxonomy" id="60450"/>
    <lineage>
        <taxon>Bacteria</taxon>
        <taxon>Bacillati</taxon>
        <taxon>Actinomycetota</taxon>
        <taxon>Actinomycetes</taxon>
        <taxon>Propionibacteriales</taxon>
        <taxon>Kribbellaceae</taxon>
        <taxon>Kribbella</taxon>
    </lineage>
</organism>
<reference evidence="2 3" key="1">
    <citation type="submission" date="2020-05" db="EMBL/GenBank/DDBJ databases">
        <title>Genome sequence of Kribbella sandramycini ATCC 39419.</title>
        <authorList>
            <person name="Maclea K.S."/>
            <person name="Fair J.L."/>
        </authorList>
    </citation>
    <scope>NUCLEOTIDE SEQUENCE [LARGE SCALE GENOMIC DNA]</scope>
    <source>
        <strain evidence="2 3">ATCC 39419</strain>
    </source>
</reference>